<accession>A0A9Q8Z4W8</accession>
<dbReference type="OrthoDB" id="4216327at2759"/>
<keyword evidence="1" id="KW-0732">Signal</keyword>
<organism evidence="2 3">
    <name type="scientific">Curvularia clavata</name>
    <dbReference type="NCBI Taxonomy" id="95742"/>
    <lineage>
        <taxon>Eukaryota</taxon>
        <taxon>Fungi</taxon>
        <taxon>Dikarya</taxon>
        <taxon>Ascomycota</taxon>
        <taxon>Pezizomycotina</taxon>
        <taxon>Dothideomycetes</taxon>
        <taxon>Pleosporomycetidae</taxon>
        <taxon>Pleosporales</taxon>
        <taxon>Pleosporineae</taxon>
        <taxon>Pleosporaceae</taxon>
        <taxon>Curvularia</taxon>
    </lineage>
</organism>
<evidence type="ECO:0000256" key="1">
    <source>
        <dbReference type="SAM" id="SignalP"/>
    </source>
</evidence>
<reference evidence="2" key="1">
    <citation type="submission" date="2021-12" db="EMBL/GenBank/DDBJ databases">
        <title>Curvularia clavata genome.</title>
        <authorList>
            <person name="Cao Y."/>
        </authorList>
    </citation>
    <scope>NUCLEOTIDE SEQUENCE</scope>
    <source>
        <strain evidence="2">Yc1106</strain>
    </source>
</reference>
<keyword evidence="3" id="KW-1185">Reference proteome</keyword>
<evidence type="ECO:0000313" key="2">
    <source>
        <dbReference type="EMBL" id="USP74914.1"/>
    </source>
</evidence>
<dbReference type="AlphaFoldDB" id="A0A9Q8Z4W8"/>
<gene>
    <name evidence="2" type="ORF">yc1106_02188</name>
</gene>
<dbReference type="VEuPathDB" id="FungiDB:yc1106_02188"/>
<dbReference type="EMBL" id="CP089275">
    <property type="protein sequence ID" value="USP74914.1"/>
    <property type="molecule type" value="Genomic_DNA"/>
</dbReference>
<sequence>MSSSTTAAWLWLGAAIAPLLSMVNGADCTEPNQSFYDKFAVDMMWRLRDEYCNQHWDGNFKLYVDNPDCPKKSGTCYQGWWYGHDHPTQLDCWTLTEQIIDQCMKKKDGKIYNGGTWSYNGQYQEGWFYNVGRPFKRNFKREVETIDARSDVDRFHTLLNGTVVELDAIGFASYDMETGAVVVKEVVTF</sequence>
<protein>
    <submittedName>
        <fullName evidence="2">Uncharacterized protein</fullName>
    </submittedName>
</protein>
<evidence type="ECO:0000313" key="3">
    <source>
        <dbReference type="Proteomes" id="UP001056012"/>
    </source>
</evidence>
<dbReference type="Proteomes" id="UP001056012">
    <property type="component" value="Chromosome 2"/>
</dbReference>
<proteinExistence type="predicted"/>
<name>A0A9Q8Z4W8_CURCL</name>
<feature type="signal peptide" evidence="1">
    <location>
        <begin position="1"/>
        <end position="28"/>
    </location>
</feature>
<feature type="chain" id="PRO_5040197356" evidence="1">
    <location>
        <begin position="29"/>
        <end position="189"/>
    </location>
</feature>